<proteinExistence type="predicted"/>
<name>A0ABD3B3Z4_9GENT</name>
<evidence type="ECO:0000256" key="3">
    <source>
        <dbReference type="ARBA" id="ARBA00022833"/>
    </source>
</evidence>
<keyword evidence="1" id="KW-0479">Metal-binding</keyword>
<dbReference type="GO" id="GO:0008270">
    <property type="term" value="F:zinc ion binding"/>
    <property type="evidence" value="ECO:0007669"/>
    <property type="project" value="UniProtKB-KW"/>
</dbReference>
<keyword evidence="7" id="KW-1185">Reference proteome</keyword>
<dbReference type="AlphaFoldDB" id="A0ABD3B3Z4"/>
<accession>A0ABD3B3Z4</accession>
<evidence type="ECO:0000313" key="6">
    <source>
        <dbReference type="EMBL" id="KAL3538085.1"/>
    </source>
</evidence>
<protein>
    <recommendedName>
        <fullName evidence="5">SWIM-type domain-containing protein</fullName>
    </recommendedName>
</protein>
<comment type="caution">
    <text evidence="6">The sequence shown here is derived from an EMBL/GenBank/DDBJ whole genome shotgun (WGS) entry which is preliminary data.</text>
</comment>
<dbReference type="InterPro" id="IPR007527">
    <property type="entry name" value="Znf_SWIM"/>
</dbReference>
<dbReference type="Pfam" id="PF04434">
    <property type="entry name" value="SWIM"/>
    <property type="match status" value="1"/>
</dbReference>
<dbReference type="PROSITE" id="PS50966">
    <property type="entry name" value="ZF_SWIM"/>
    <property type="match status" value="1"/>
</dbReference>
<feature type="domain" description="SWIM-type" evidence="5">
    <location>
        <begin position="141"/>
        <end position="173"/>
    </location>
</feature>
<dbReference type="SMART" id="SM00575">
    <property type="entry name" value="ZnF_PMZ"/>
    <property type="match status" value="1"/>
</dbReference>
<keyword evidence="2 4" id="KW-0863">Zinc-finger</keyword>
<gene>
    <name evidence="6" type="ORF">ACH5RR_001451</name>
</gene>
<evidence type="ECO:0000256" key="2">
    <source>
        <dbReference type="ARBA" id="ARBA00022771"/>
    </source>
</evidence>
<evidence type="ECO:0000259" key="5">
    <source>
        <dbReference type="PROSITE" id="PS50966"/>
    </source>
</evidence>
<evidence type="ECO:0000313" key="7">
    <source>
        <dbReference type="Proteomes" id="UP001630127"/>
    </source>
</evidence>
<dbReference type="EMBL" id="JBJUIK010000001">
    <property type="protein sequence ID" value="KAL3538085.1"/>
    <property type="molecule type" value="Genomic_DNA"/>
</dbReference>
<sequence>MWAAARSPYMRKFEAEMESLKAFVEMGHNWLAENSSPIHWSRSHFRSTPKCDILLNNICESFNSVMLQAREKPILIMLEKIRMYLMMRLQTKRDWMRNEDVEICPKVQKHLEKLKNDSAACIPTFSGEQKFEVRHMYGEQFAVDLENGTCDCRKWELTGFPCSHVISCCGWKGTDSEVYVCEYYKKSAYKTDAYEPVMNPINGPTGWVKTDAATIYPPKKIRIVGRLKKARRRGPDEIITPSGKQRLSRAGKVRMTCTSCHVVGHTIRKCPYRTNPEDSSVIQSLNMNKCSKCHLYHHNLRTCPGVASGSNSGGTAATYVTTGSAGDKCGGSIASEPIRYCSIKFSGD</sequence>
<organism evidence="6 7">
    <name type="scientific">Cinchona calisaya</name>
    <dbReference type="NCBI Taxonomy" id="153742"/>
    <lineage>
        <taxon>Eukaryota</taxon>
        <taxon>Viridiplantae</taxon>
        <taxon>Streptophyta</taxon>
        <taxon>Embryophyta</taxon>
        <taxon>Tracheophyta</taxon>
        <taxon>Spermatophyta</taxon>
        <taxon>Magnoliopsida</taxon>
        <taxon>eudicotyledons</taxon>
        <taxon>Gunneridae</taxon>
        <taxon>Pentapetalae</taxon>
        <taxon>asterids</taxon>
        <taxon>lamiids</taxon>
        <taxon>Gentianales</taxon>
        <taxon>Rubiaceae</taxon>
        <taxon>Cinchonoideae</taxon>
        <taxon>Cinchoneae</taxon>
        <taxon>Cinchona</taxon>
    </lineage>
</organism>
<dbReference type="Gene3D" id="4.10.60.10">
    <property type="entry name" value="Zinc finger, CCHC-type"/>
    <property type="match status" value="1"/>
</dbReference>
<dbReference type="PANTHER" id="PTHR31973:SF199">
    <property type="entry name" value="SWIM-TYPE DOMAIN-CONTAINING PROTEIN"/>
    <property type="match status" value="1"/>
</dbReference>
<reference evidence="6 7" key="1">
    <citation type="submission" date="2024-11" db="EMBL/GenBank/DDBJ databases">
        <title>A near-complete genome assembly of Cinchona calisaya.</title>
        <authorList>
            <person name="Lian D.C."/>
            <person name="Zhao X.W."/>
            <person name="Wei L."/>
        </authorList>
    </citation>
    <scope>NUCLEOTIDE SEQUENCE [LARGE SCALE GENOMIC DNA]</scope>
    <source>
        <tissue evidence="6">Nenye</tissue>
    </source>
</reference>
<keyword evidence="3" id="KW-0862">Zinc</keyword>
<evidence type="ECO:0000256" key="1">
    <source>
        <dbReference type="ARBA" id="ARBA00022723"/>
    </source>
</evidence>
<dbReference type="Proteomes" id="UP001630127">
    <property type="component" value="Unassembled WGS sequence"/>
</dbReference>
<dbReference type="PANTHER" id="PTHR31973">
    <property type="entry name" value="POLYPROTEIN, PUTATIVE-RELATED"/>
    <property type="match status" value="1"/>
</dbReference>
<dbReference type="InterPro" id="IPR006564">
    <property type="entry name" value="Znf_PMZ"/>
</dbReference>
<evidence type="ECO:0000256" key="4">
    <source>
        <dbReference type="PROSITE-ProRule" id="PRU00325"/>
    </source>
</evidence>